<organism evidence="1 2">
    <name type="scientific">Panagrolaimus sp. JU765</name>
    <dbReference type="NCBI Taxonomy" id="591449"/>
    <lineage>
        <taxon>Eukaryota</taxon>
        <taxon>Metazoa</taxon>
        <taxon>Ecdysozoa</taxon>
        <taxon>Nematoda</taxon>
        <taxon>Chromadorea</taxon>
        <taxon>Rhabditida</taxon>
        <taxon>Tylenchina</taxon>
        <taxon>Panagrolaimomorpha</taxon>
        <taxon>Panagrolaimoidea</taxon>
        <taxon>Panagrolaimidae</taxon>
        <taxon>Panagrolaimus</taxon>
    </lineage>
</organism>
<protein>
    <submittedName>
        <fullName evidence="2">ATP synthase F0 subunit 8</fullName>
    </submittedName>
</protein>
<name>A0AC34Q3I9_9BILA</name>
<dbReference type="Proteomes" id="UP000887576">
    <property type="component" value="Unplaced"/>
</dbReference>
<sequence>MYGIGIVFLLYFYLFLLHPSWYNFILNKCQKKKWFKDSKPLIGANHTGDGAGSLYLRLGTVLFGSIGMVLLGLEGFLCISDANCHNHTIVNFIFALIFMLIQTHFFFKNSKILINRSKNIAKIGLMHLVAVNVWTWLRFVLVKHFAKANKKANQDTLYGVYATPTQIMESSSEESAELADDSLTSGDFDENGLSFIYFGDLATLLTTCIIEYSVISAGIVFVIWRSINDNDETILREIKSEVRIDCSSSSGGLFIGLLFLILALITIGIYSYFYQQCYYNIAVLVFRIGDEILFFFALFGSIIGLYRMRWLQYTHAHSNNGEFLDELLLFIGLTGELIHSFSGILCFISTQNDETEKMELYSIFIFLTRIIQVLIQSFSSSGGLFIGLLFLILALITIGIYSYFYQQCYYNIAVLVFRIGDEILFFFALFGSIIGLYRMRWLQYTHAHSNN</sequence>
<dbReference type="WBParaSite" id="JU765_v2.g12562.t2">
    <property type="protein sequence ID" value="JU765_v2.g12562.t2"/>
    <property type="gene ID" value="JU765_v2.g12562"/>
</dbReference>
<evidence type="ECO:0000313" key="1">
    <source>
        <dbReference type="Proteomes" id="UP000887576"/>
    </source>
</evidence>
<accession>A0AC34Q3I9</accession>
<evidence type="ECO:0000313" key="2">
    <source>
        <dbReference type="WBParaSite" id="JU765_v2.g12562.t2"/>
    </source>
</evidence>
<proteinExistence type="predicted"/>
<reference evidence="2" key="1">
    <citation type="submission" date="2022-11" db="UniProtKB">
        <authorList>
            <consortium name="WormBaseParasite"/>
        </authorList>
    </citation>
    <scope>IDENTIFICATION</scope>
</reference>